<comment type="caution">
    <text evidence="1">The sequence shown here is derived from an EMBL/GenBank/DDBJ whole genome shotgun (WGS) entry which is preliminary data.</text>
</comment>
<dbReference type="Proteomes" id="UP001168338">
    <property type="component" value="Unassembled WGS sequence"/>
</dbReference>
<evidence type="ECO:0000313" key="2">
    <source>
        <dbReference type="Proteomes" id="UP001168338"/>
    </source>
</evidence>
<dbReference type="EMBL" id="VCYH01000002">
    <property type="protein sequence ID" value="MDN7023980.1"/>
    <property type="molecule type" value="Genomic_DNA"/>
</dbReference>
<dbReference type="RefSeq" id="WP_301663069.1">
    <property type="nucleotide sequence ID" value="NZ_VCYH01000002.1"/>
</dbReference>
<protein>
    <submittedName>
        <fullName evidence="1">Uncharacterized protein</fullName>
    </submittedName>
</protein>
<proteinExistence type="predicted"/>
<keyword evidence="2" id="KW-1185">Reference proteome</keyword>
<sequence>MDTALRHLVRILCIALLLAGLFIGFSAYVQSTYAETLSSTYTYEITLETDRVLTNVTLFLPLPENGGRSPVTLAVGRGDLAGLPRGWGIGLYGAGNATFMKITADRIAPEYRPPPVAVGEEGNPAASPVLVPIRLVAEADAGAVIDTAHPLGNSTLLRPKYSLTGVACDFPHDPASPPVCYTYETAFFASYRAAPDARVTITVGLTGSNTWFVFGWSGNELRDRAVLTLTGPSDGWQRVRGAMKTGIGRYEIV</sequence>
<organism evidence="1 2">
    <name type="scientific">Methanoculleus frigidifontis</name>
    <dbReference type="NCBI Taxonomy" id="2584085"/>
    <lineage>
        <taxon>Archaea</taxon>
        <taxon>Methanobacteriati</taxon>
        <taxon>Methanobacteriota</taxon>
        <taxon>Stenosarchaea group</taxon>
        <taxon>Methanomicrobia</taxon>
        <taxon>Methanomicrobiales</taxon>
        <taxon>Methanomicrobiaceae</taxon>
        <taxon>Methanoculleus</taxon>
    </lineage>
</organism>
<reference evidence="1" key="1">
    <citation type="submission" date="2019-05" db="EMBL/GenBank/DDBJ databases">
        <title>Methanoculleus sp. FWC-SCC1, a methanogenic archaeon isolated from deep marine cold seep.</title>
        <authorList>
            <person name="Chen Y.-W."/>
            <person name="Chen S.-C."/>
            <person name="Teng N.-H."/>
            <person name="Lai M.-C."/>
        </authorList>
    </citation>
    <scope>NUCLEOTIDE SEQUENCE</scope>
    <source>
        <strain evidence="1">FWC-SCC1</strain>
    </source>
</reference>
<accession>A0ABT8M7S8</accession>
<evidence type="ECO:0000313" key="1">
    <source>
        <dbReference type="EMBL" id="MDN7023980.1"/>
    </source>
</evidence>
<name>A0ABT8M7S8_9EURY</name>
<gene>
    <name evidence="1" type="ORF">FGU65_03580</name>
</gene>